<dbReference type="GO" id="GO:0016787">
    <property type="term" value="F:hydrolase activity"/>
    <property type="evidence" value="ECO:0007669"/>
    <property type="project" value="UniProtKB-KW"/>
</dbReference>
<feature type="domain" description="VLRF1" evidence="12">
    <location>
        <begin position="353"/>
        <end position="507"/>
    </location>
</feature>
<reference evidence="13 14" key="1">
    <citation type="submission" date="2021-02" db="EMBL/GenBank/DDBJ databases">
        <title>Porcisia hertigi Genome sequencing and assembly.</title>
        <authorList>
            <person name="Almutairi H."/>
            <person name="Gatherer D."/>
        </authorList>
    </citation>
    <scope>NUCLEOTIDE SEQUENCE [LARGE SCALE GENOMIC DNA]</scope>
    <source>
        <strain evidence="13 14">C119</strain>
    </source>
</reference>
<dbReference type="PANTHER" id="PTHR16036">
    <property type="entry name" value="ANKYRIN REPEAT AND ZINC FINGER DOMAIN-CONTAINING PROTEIN 1"/>
    <property type="match status" value="1"/>
</dbReference>
<dbReference type="RefSeq" id="XP_067753706.1">
    <property type="nucleotide sequence ID" value="XM_067897549.1"/>
</dbReference>
<evidence type="ECO:0000256" key="7">
    <source>
        <dbReference type="ARBA" id="ARBA00022801"/>
    </source>
</evidence>
<evidence type="ECO:0000256" key="5">
    <source>
        <dbReference type="ARBA" id="ARBA00022737"/>
    </source>
</evidence>
<keyword evidence="3 10" id="KW-0963">Cytoplasm</keyword>
<evidence type="ECO:0000256" key="4">
    <source>
        <dbReference type="ARBA" id="ARBA00022722"/>
    </source>
</evidence>
<comment type="similarity">
    <text evidence="2 10">Belongs to the ANKZF1/VMS1 family.</text>
</comment>
<comment type="caution">
    <text evidence="13">The sequence shown here is derived from an EMBL/GenBank/DDBJ whole genome shotgun (WGS) entry which is preliminary data.</text>
</comment>
<feature type="active site" evidence="10">
    <location>
        <position position="396"/>
    </location>
</feature>
<dbReference type="Proteomes" id="UP000674318">
    <property type="component" value="Chromosome 35"/>
</dbReference>
<keyword evidence="8" id="KW-0040">ANK repeat</keyword>
<sequence length="517" mass="56630">MLLGDVETKITAVLKSLHDAPRTIYEAENLYQLNRERIAAIYAALADLSGDYVDQLRVRCGEAEKAVQAKRATGVAGTTAVDNAFSLDFAIEEAQAQNEAEIQSAMAAAASGSRRPKKSNAKEKPTKKKNGEEGHKKRSKQTMDHELSAPPHPLRRSSSSSEEDVAAKATSSVLTRWEVISRVDSLISREVPSALLTSGRGTCEAVPNTPLARAYFTSEMEWEGTPCHCAVELYRCVMIAMAYGEPQLSWTECENRVLSQSAPEPELNTMEKGCFSPHTSKNDRMGSPKASSDSDDEGSQGNSALGDEDMTLSEQLVAEYDLAQQAEEEKDTDTSTLPQVVSARFQERLRSFSDEVWVILLCHGGYFSGGVFVKGTCVAHKTFQRYVVRKKQGGKQSSNAKDVGSYNSVGSQIRAAQEVKWRIDVRNILLDWIPYIQASSFILYAAPGPQNRAALTDFSLPAAASVGGNKSISPVQLKDPRVSRVPLTTHRPTFEEVKRIYSVCSLCSVLYVREAAL</sequence>
<keyword evidence="7 10" id="KW-0378">Hydrolase</keyword>
<dbReference type="InterPro" id="IPR047139">
    <property type="entry name" value="ANKZ1/VMS1"/>
</dbReference>
<protein>
    <recommendedName>
        <fullName evidence="12">VLRF1 domain-containing protein</fullName>
    </recommendedName>
</protein>
<evidence type="ECO:0000313" key="14">
    <source>
        <dbReference type="Proteomes" id="UP000674318"/>
    </source>
</evidence>
<keyword evidence="9" id="KW-0175">Coiled coil</keyword>
<feature type="region of interest" description="Disordered" evidence="11">
    <location>
        <begin position="261"/>
        <end position="307"/>
    </location>
</feature>
<accession>A0A836L0P9</accession>
<dbReference type="AlphaFoldDB" id="A0A836L0P9"/>
<proteinExistence type="inferred from homology"/>
<dbReference type="InterPro" id="IPR041175">
    <property type="entry name" value="VLRF1/Vms1"/>
</dbReference>
<dbReference type="PROSITE" id="PS52044">
    <property type="entry name" value="VLRF1"/>
    <property type="match status" value="1"/>
</dbReference>
<evidence type="ECO:0000256" key="6">
    <source>
        <dbReference type="ARBA" id="ARBA00022759"/>
    </source>
</evidence>
<keyword evidence="14" id="KW-1185">Reference proteome</keyword>
<evidence type="ECO:0000256" key="1">
    <source>
        <dbReference type="ARBA" id="ARBA00004496"/>
    </source>
</evidence>
<dbReference type="OrthoDB" id="429841at2759"/>
<evidence type="ECO:0000259" key="12">
    <source>
        <dbReference type="PROSITE" id="PS52044"/>
    </source>
</evidence>
<gene>
    <name evidence="13" type="ORF">JKF63_01502</name>
</gene>
<dbReference type="Pfam" id="PF18826">
    <property type="entry name" value="bVLRF1"/>
    <property type="match status" value="1"/>
</dbReference>
<dbReference type="GO" id="GO:0036503">
    <property type="term" value="P:ERAD pathway"/>
    <property type="evidence" value="ECO:0007669"/>
    <property type="project" value="TreeGrafter"/>
</dbReference>
<dbReference type="GeneID" id="94287626"/>
<evidence type="ECO:0000256" key="3">
    <source>
        <dbReference type="ARBA" id="ARBA00022490"/>
    </source>
</evidence>
<comment type="domain">
    <text evidence="10">The VLRF1 domain mediates binding to the 60S ribosomal subunit.</text>
</comment>
<evidence type="ECO:0000256" key="11">
    <source>
        <dbReference type="SAM" id="MobiDB-lite"/>
    </source>
</evidence>
<comment type="subcellular location">
    <subcellularLocation>
        <location evidence="1">Cytoplasm</location>
    </subcellularLocation>
</comment>
<dbReference type="GO" id="GO:0005737">
    <property type="term" value="C:cytoplasm"/>
    <property type="evidence" value="ECO:0007669"/>
    <property type="project" value="UniProtKB-SubCell"/>
</dbReference>
<keyword evidence="5" id="KW-0677">Repeat</keyword>
<feature type="compositionally biased region" description="Low complexity" evidence="11">
    <location>
        <begin position="102"/>
        <end position="113"/>
    </location>
</feature>
<organism evidence="13 14">
    <name type="scientific">Porcisia hertigi</name>
    <dbReference type="NCBI Taxonomy" id="2761500"/>
    <lineage>
        <taxon>Eukaryota</taxon>
        <taxon>Discoba</taxon>
        <taxon>Euglenozoa</taxon>
        <taxon>Kinetoplastea</taxon>
        <taxon>Metakinetoplastina</taxon>
        <taxon>Trypanosomatida</taxon>
        <taxon>Trypanosomatidae</taxon>
        <taxon>Leishmaniinae</taxon>
        <taxon>Porcisia</taxon>
    </lineage>
</organism>
<evidence type="ECO:0000256" key="10">
    <source>
        <dbReference type="PROSITE-ProRule" id="PRU01389"/>
    </source>
</evidence>
<dbReference type="KEGG" id="phet:94287626"/>
<dbReference type="PANTHER" id="PTHR16036:SF2">
    <property type="entry name" value="TRNA ENDONUCLEASE ANKZF1"/>
    <property type="match status" value="1"/>
</dbReference>
<feature type="region of interest" description="Disordered" evidence="11">
    <location>
        <begin position="102"/>
        <end position="167"/>
    </location>
</feature>
<evidence type="ECO:0000256" key="8">
    <source>
        <dbReference type="ARBA" id="ARBA00023043"/>
    </source>
</evidence>
<dbReference type="GO" id="GO:0004519">
    <property type="term" value="F:endonuclease activity"/>
    <property type="evidence" value="ECO:0007669"/>
    <property type="project" value="UniProtKB-KW"/>
</dbReference>
<name>A0A836L0P9_9TRYP</name>
<evidence type="ECO:0000313" key="13">
    <source>
        <dbReference type="EMBL" id="KAG5492922.1"/>
    </source>
</evidence>
<dbReference type="EMBL" id="JAFJZO010000035">
    <property type="protein sequence ID" value="KAG5492922.1"/>
    <property type="molecule type" value="Genomic_DNA"/>
</dbReference>
<keyword evidence="6 10" id="KW-0255">Endonuclease</keyword>
<feature type="compositionally biased region" description="Basic and acidic residues" evidence="11">
    <location>
        <begin position="120"/>
        <end position="147"/>
    </location>
</feature>
<evidence type="ECO:0000256" key="9">
    <source>
        <dbReference type="ARBA" id="ARBA00023054"/>
    </source>
</evidence>
<keyword evidence="4 10" id="KW-0540">Nuclease</keyword>
<evidence type="ECO:0000256" key="2">
    <source>
        <dbReference type="ARBA" id="ARBA00009262"/>
    </source>
</evidence>